<reference evidence="2" key="1">
    <citation type="submission" date="2016-10" db="EMBL/GenBank/DDBJ databases">
        <authorList>
            <person name="Varghese N."/>
            <person name="Submissions S."/>
        </authorList>
    </citation>
    <scope>NUCLEOTIDE SEQUENCE [LARGE SCALE GENOMIC DNA]</scope>
    <source>
        <strain evidence="2">Gh-48</strain>
    </source>
</reference>
<sequence>MRKILIVNGQLVLGGAEKLMYELATFAQKNNIEPTILILENYQKEYYDDIFKQKKIKVVRTRLTGIKNFRSPLRMCRSLYWSFKLKFFASAIYESIHVIGLYNIYRAKDTIIHNHRFFWHITNAIQGAYNFPESYFDNANDTIVYINPYQEAEFNNYEKSIPVKCKKVLFKLFLND</sequence>
<dbReference type="EMBL" id="FOCL01000006">
    <property type="protein sequence ID" value="SEO23879.1"/>
    <property type="molecule type" value="Genomic_DNA"/>
</dbReference>
<keyword evidence="2" id="KW-1185">Reference proteome</keyword>
<accession>A0A1H8N2Y8</accession>
<dbReference type="Proteomes" id="UP000198942">
    <property type="component" value="Unassembled WGS sequence"/>
</dbReference>
<name>A0A1H8N2Y8_9SPHI</name>
<gene>
    <name evidence="1" type="ORF">SAMN05192574_106214</name>
</gene>
<dbReference type="RefSeq" id="WP_091213244.1">
    <property type="nucleotide sequence ID" value="NZ_FOCL01000006.1"/>
</dbReference>
<organism evidence="1 2">
    <name type="scientific">Mucilaginibacter gossypiicola</name>
    <dbReference type="NCBI Taxonomy" id="551995"/>
    <lineage>
        <taxon>Bacteria</taxon>
        <taxon>Pseudomonadati</taxon>
        <taxon>Bacteroidota</taxon>
        <taxon>Sphingobacteriia</taxon>
        <taxon>Sphingobacteriales</taxon>
        <taxon>Sphingobacteriaceae</taxon>
        <taxon>Mucilaginibacter</taxon>
    </lineage>
</organism>
<dbReference type="OrthoDB" id="793731at2"/>
<evidence type="ECO:0000313" key="2">
    <source>
        <dbReference type="Proteomes" id="UP000198942"/>
    </source>
</evidence>
<protein>
    <submittedName>
        <fullName evidence="1">Uncharacterized protein</fullName>
    </submittedName>
</protein>
<proteinExistence type="predicted"/>
<dbReference type="AlphaFoldDB" id="A0A1H8N2Y8"/>
<dbReference type="STRING" id="551995.SAMN05192574_106214"/>
<evidence type="ECO:0000313" key="1">
    <source>
        <dbReference type="EMBL" id="SEO23879.1"/>
    </source>
</evidence>
<dbReference type="SUPFAM" id="SSF53756">
    <property type="entry name" value="UDP-Glycosyltransferase/glycogen phosphorylase"/>
    <property type="match status" value="1"/>
</dbReference>